<keyword evidence="2" id="KW-1185">Reference proteome</keyword>
<sequence length="141" mass="16590">MDLRLLLAAAFSLAYCSFIGLVMEHYYSNRQGYEFVDWRSLAASKCEDHLRKRLKDPLARQFSVWSSNIAELDERRFWVSGTLSVENYLGEWQDASYRCDLEISYKLTDPFDNQFWLVNAIDTQNDASLLRLTRVEVPYLK</sequence>
<dbReference type="EMBL" id="RJUL01000004">
    <property type="protein sequence ID" value="ROQ27462.1"/>
    <property type="molecule type" value="Genomic_DNA"/>
</dbReference>
<dbReference type="Proteomes" id="UP000268033">
    <property type="component" value="Unassembled WGS sequence"/>
</dbReference>
<reference evidence="1 2" key="1">
    <citation type="submission" date="2018-11" db="EMBL/GenBank/DDBJ databases">
        <title>Genomic Encyclopedia of Type Strains, Phase IV (KMG-IV): sequencing the most valuable type-strain genomes for metagenomic binning, comparative biology and taxonomic classification.</title>
        <authorList>
            <person name="Goeker M."/>
        </authorList>
    </citation>
    <scope>NUCLEOTIDE SEQUENCE [LARGE SCALE GENOMIC DNA]</scope>
    <source>
        <strain evidence="1 2">DSM 21945</strain>
    </source>
</reference>
<proteinExistence type="predicted"/>
<protein>
    <submittedName>
        <fullName evidence="1">Uncharacterized protein</fullName>
    </submittedName>
</protein>
<dbReference type="OrthoDB" id="9935278at2"/>
<dbReference type="AlphaFoldDB" id="A0A3N1P7Y9"/>
<organism evidence="1 2">
    <name type="scientific">Gallaecimonas pentaromativorans</name>
    <dbReference type="NCBI Taxonomy" id="584787"/>
    <lineage>
        <taxon>Bacteria</taxon>
        <taxon>Pseudomonadati</taxon>
        <taxon>Pseudomonadota</taxon>
        <taxon>Gammaproteobacteria</taxon>
        <taxon>Enterobacterales</taxon>
        <taxon>Gallaecimonadaceae</taxon>
        <taxon>Gallaecimonas</taxon>
    </lineage>
</organism>
<comment type="caution">
    <text evidence="1">The sequence shown here is derived from an EMBL/GenBank/DDBJ whole genome shotgun (WGS) entry which is preliminary data.</text>
</comment>
<name>A0A3N1P7Y9_9GAMM</name>
<gene>
    <name evidence="1" type="ORF">EDC28_104112</name>
</gene>
<evidence type="ECO:0000313" key="1">
    <source>
        <dbReference type="EMBL" id="ROQ27462.1"/>
    </source>
</evidence>
<accession>A0A3N1P7Y9</accession>
<dbReference type="RefSeq" id="WP_050658117.1">
    <property type="nucleotide sequence ID" value="NZ_JBLXAC010000004.1"/>
</dbReference>
<evidence type="ECO:0000313" key="2">
    <source>
        <dbReference type="Proteomes" id="UP000268033"/>
    </source>
</evidence>